<dbReference type="InterPro" id="IPR036465">
    <property type="entry name" value="vWFA_dom_sf"/>
</dbReference>
<feature type="compositionally biased region" description="Low complexity" evidence="1">
    <location>
        <begin position="294"/>
        <end position="307"/>
    </location>
</feature>
<name>A0AAV9G7M3_9PEZI</name>
<accession>A0AAV9G7M3</accession>
<dbReference type="Pfam" id="PF00092">
    <property type="entry name" value="VWA"/>
    <property type="match status" value="1"/>
</dbReference>
<dbReference type="Gene3D" id="3.40.50.410">
    <property type="entry name" value="von Willebrand factor, type A domain"/>
    <property type="match status" value="1"/>
</dbReference>
<evidence type="ECO:0000256" key="1">
    <source>
        <dbReference type="SAM" id="MobiDB-lite"/>
    </source>
</evidence>
<reference evidence="3" key="2">
    <citation type="submission" date="2023-05" db="EMBL/GenBank/DDBJ databases">
        <authorList>
            <consortium name="Lawrence Berkeley National Laboratory"/>
            <person name="Steindorff A."/>
            <person name="Hensen N."/>
            <person name="Bonometti L."/>
            <person name="Westerberg I."/>
            <person name="Brannstrom I.O."/>
            <person name="Guillou S."/>
            <person name="Cros-Aarteil S."/>
            <person name="Calhoun S."/>
            <person name="Haridas S."/>
            <person name="Kuo A."/>
            <person name="Mondo S."/>
            <person name="Pangilinan J."/>
            <person name="Riley R."/>
            <person name="Labutti K."/>
            <person name="Andreopoulos B."/>
            <person name="Lipzen A."/>
            <person name="Chen C."/>
            <person name="Yanf M."/>
            <person name="Daum C."/>
            <person name="Ng V."/>
            <person name="Clum A."/>
            <person name="Ohm R."/>
            <person name="Martin F."/>
            <person name="Silar P."/>
            <person name="Natvig D."/>
            <person name="Lalanne C."/>
            <person name="Gautier V."/>
            <person name="Ament-Velasquez S.L."/>
            <person name="Kruys A."/>
            <person name="Hutchinson M.I."/>
            <person name="Powell A.J."/>
            <person name="Barry K."/>
            <person name="Miller A.N."/>
            <person name="Grigoriev I.V."/>
            <person name="Debuchy R."/>
            <person name="Gladieux P."/>
            <person name="Thoren M.H."/>
            <person name="Johannesson H."/>
        </authorList>
    </citation>
    <scope>NUCLEOTIDE SEQUENCE</scope>
    <source>
        <strain evidence="3">PSN243</strain>
    </source>
</reference>
<dbReference type="SUPFAM" id="SSF53300">
    <property type="entry name" value="vWA-like"/>
    <property type="match status" value="1"/>
</dbReference>
<dbReference type="PROSITE" id="PS50234">
    <property type="entry name" value="VWFA"/>
    <property type="match status" value="1"/>
</dbReference>
<feature type="domain" description="VWFA" evidence="2">
    <location>
        <begin position="1"/>
        <end position="177"/>
    </location>
</feature>
<dbReference type="Proteomes" id="UP001321760">
    <property type="component" value="Unassembled WGS sequence"/>
</dbReference>
<evidence type="ECO:0000313" key="4">
    <source>
        <dbReference type="Proteomes" id="UP001321760"/>
    </source>
</evidence>
<proteinExistence type="predicted"/>
<sequence>MLDTDPNKLRLEAAKLLVGKLITSGSATAGQVPDKVAVVQFNDTSEVLYPLGDPSGAASKIDSVAAEGGTFIGSGVATAAEELTNGGTDTSGSGTTGILVLTDGMDDPVDLVSQTIEAINRAQQLGIRVSFGFLSNAAELQDPGIVASIIKSGGTFSTVKTAEDVPKLVAQALLNGLVGPPHTGSIPLLPGLQTAALLAQTSFNTFSYLAQPGEAFNITVTSVDPVSLKVTLKDAANGGEITSSVTDGSGVAFAKYTAPSKMNITIEVTSNTGPASGLFTVQLGSALDPCKPNTSQPPVVSSSSLPASPSPPTPSSSAPPPSSSDCPWTTGTGSAGGAVVTAAAGKLEVAHRLELVLLSLVAFALWDM</sequence>
<comment type="caution">
    <text evidence="3">The sequence shown here is derived from an EMBL/GenBank/DDBJ whole genome shotgun (WGS) entry which is preliminary data.</text>
</comment>
<dbReference type="CDD" id="cd00198">
    <property type="entry name" value="vWFA"/>
    <property type="match status" value="1"/>
</dbReference>
<gene>
    <name evidence="3" type="ORF">QBC34DRAFT_451686</name>
</gene>
<feature type="compositionally biased region" description="Pro residues" evidence="1">
    <location>
        <begin position="308"/>
        <end position="322"/>
    </location>
</feature>
<evidence type="ECO:0000259" key="2">
    <source>
        <dbReference type="PROSITE" id="PS50234"/>
    </source>
</evidence>
<dbReference type="AlphaFoldDB" id="A0AAV9G7M3"/>
<organism evidence="3 4">
    <name type="scientific">Podospora aff. communis PSN243</name>
    <dbReference type="NCBI Taxonomy" id="3040156"/>
    <lineage>
        <taxon>Eukaryota</taxon>
        <taxon>Fungi</taxon>
        <taxon>Dikarya</taxon>
        <taxon>Ascomycota</taxon>
        <taxon>Pezizomycotina</taxon>
        <taxon>Sordariomycetes</taxon>
        <taxon>Sordariomycetidae</taxon>
        <taxon>Sordariales</taxon>
        <taxon>Podosporaceae</taxon>
        <taxon>Podospora</taxon>
    </lineage>
</organism>
<feature type="region of interest" description="Disordered" evidence="1">
    <location>
        <begin position="290"/>
        <end position="330"/>
    </location>
</feature>
<dbReference type="EMBL" id="MU865972">
    <property type="protein sequence ID" value="KAK4444799.1"/>
    <property type="molecule type" value="Genomic_DNA"/>
</dbReference>
<dbReference type="InterPro" id="IPR002035">
    <property type="entry name" value="VWF_A"/>
</dbReference>
<evidence type="ECO:0000313" key="3">
    <source>
        <dbReference type="EMBL" id="KAK4444799.1"/>
    </source>
</evidence>
<keyword evidence="4" id="KW-1185">Reference proteome</keyword>
<reference evidence="3" key="1">
    <citation type="journal article" date="2023" name="Mol. Phylogenet. Evol.">
        <title>Genome-scale phylogeny and comparative genomics of the fungal order Sordariales.</title>
        <authorList>
            <person name="Hensen N."/>
            <person name="Bonometti L."/>
            <person name="Westerberg I."/>
            <person name="Brannstrom I.O."/>
            <person name="Guillou S."/>
            <person name="Cros-Aarteil S."/>
            <person name="Calhoun S."/>
            <person name="Haridas S."/>
            <person name="Kuo A."/>
            <person name="Mondo S."/>
            <person name="Pangilinan J."/>
            <person name="Riley R."/>
            <person name="LaButti K."/>
            <person name="Andreopoulos B."/>
            <person name="Lipzen A."/>
            <person name="Chen C."/>
            <person name="Yan M."/>
            <person name="Daum C."/>
            <person name="Ng V."/>
            <person name="Clum A."/>
            <person name="Steindorff A."/>
            <person name="Ohm R.A."/>
            <person name="Martin F."/>
            <person name="Silar P."/>
            <person name="Natvig D.O."/>
            <person name="Lalanne C."/>
            <person name="Gautier V."/>
            <person name="Ament-Velasquez S.L."/>
            <person name="Kruys A."/>
            <person name="Hutchinson M.I."/>
            <person name="Powell A.J."/>
            <person name="Barry K."/>
            <person name="Miller A.N."/>
            <person name="Grigoriev I.V."/>
            <person name="Debuchy R."/>
            <person name="Gladieux P."/>
            <person name="Hiltunen Thoren M."/>
            <person name="Johannesson H."/>
        </authorList>
    </citation>
    <scope>NUCLEOTIDE SEQUENCE</scope>
    <source>
        <strain evidence="3">PSN243</strain>
    </source>
</reference>
<protein>
    <recommendedName>
        <fullName evidence="2">VWFA domain-containing protein</fullName>
    </recommendedName>
</protein>